<dbReference type="PANTHER" id="PTHR13693">
    <property type="entry name" value="CLASS II AMINOTRANSFERASE/8-AMINO-7-OXONONANOATE SYNTHASE"/>
    <property type="match status" value="1"/>
</dbReference>
<evidence type="ECO:0000256" key="12">
    <source>
        <dbReference type="RuleBase" id="RU003693"/>
    </source>
</evidence>
<dbReference type="InterPro" id="IPR004839">
    <property type="entry name" value="Aminotransferase_I/II_large"/>
</dbReference>
<dbReference type="PROSITE" id="PS00599">
    <property type="entry name" value="AA_TRANSFER_CLASS_2"/>
    <property type="match status" value="1"/>
</dbReference>
<dbReference type="InterPro" id="IPR015422">
    <property type="entry name" value="PyrdxlP-dep_Trfase_small"/>
</dbReference>
<dbReference type="PANTHER" id="PTHR13693:SF100">
    <property type="entry name" value="8-AMINO-7-OXONONANOATE SYNTHASE"/>
    <property type="match status" value="1"/>
</dbReference>
<evidence type="ECO:0000256" key="8">
    <source>
        <dbReference type="ARBA" id="ARBA00022898"/>
    </source>
</evidence>
<dbReference type="Proteomes" id="UP001239782">
    <property type="component" value="Chromosome"/>
</dbReference>
<dbReference type="Pfam" id="PF00155">
    <property type="entry name" value="Aminotran_1_2"/>
    <property type="match status" value="1"/>
</dbReference>
<evidence type="ECO:0000256" key="9">
    <source>
        <dbReference type="ARBA" id="ARBA00032610"/>
    </source>
</evidence>
<dbReference type="GO" id="GO:0030170">
    <property type="term" value="F:pyridoxal phosphate binding"/>
    <property type="evidence" value="ECO:0007669"/>
    <property type="project" value="InterPro"/>
</dbReference>
<evidence type="ECO:0000256" key="1">
    <source>
        <dbReference type="ARBA" id="ARBA00001933"/>
    </source>
</evidence>
<comment type="pathway">
    <text evidence="2">Cofactor biosynthesis; biotin biosynthesis.</text>
</comment>
<evidence type="ECO:0000256" key="6">
    <source>
        <dbReference type="ARBA" id="ARBA00022679"/>
    </source>
</evidence>
<keyword evidence="7" id="KW-0093">Biotin biosynthesis</keyword>
<dbReference type="GO" id="GO:0008710">
    <property type="term" value="F:8-amino-7-oxononanoate synthase activity"/>
    <property type="evidence" value="ECO:0007669"/>
    <property type="project" value="UniProtKB-EC"/>
</dbReference>
<comment type="catalytic activity">
    <reaction evidence="11">
        <text>6-carboxyhexanoyl-[ACP] + L-alanine + H(+) = (8S)-8-amino-7-oxononanoate + holo-[ACP] + CO2</text>
        <dbReference type="Rhea" id="RHEA:42288"/>
        <dbReference type="Rhea" id="RHEA-COMP:9685"/>
        <dbReference type="Rhea" id="RHEA-COMP:9955"/>
        <dbReference type="ChEBI" id="CHEBI:15378"/>
        <dbReference type="ChEBI" id="CHEBI:16526"/>
        <dbReference type="ChEBI" id="CHEBI:57972"/>
        <dbReference type="ChEBI" id="CHEBI:64479"/>
        <dbReference type="ChEBI" id="CHEBI:78846"/>
        <dbReference type="ChEBI" id="CHEBI:149468"/>
        <dbReference type="EC" id="2.3.1.47"/>
    </reaction>
</comment>
<evidence type="ECO:0000256" key="11">
    <source>
        <dbReference type="ARBA" id="ARBA00047715"/>
    </source>
</evidence>
<evidence type="ECO:0000256" key="5">
    <source>
        <dbReference type="ARBA" id="ARBA00013187"/>
    </source>
</evidence>
<keyword evidence="6 14" id="KW-0808">Transferase</keyword>
<dbReference type="GO" id="GO:0009102">
    <property type="term" value="P:biotin biosynthetic process"/>
    <property type="evidence" value="ECO:0007669"/>
    <property type="project" value="UniProtKB-KW"/>
</dbReference>
<evidence type="ECO:0000256" key="2">
    <source>
        <dbReference type="ARBA" id="ARBA00004746"/>
    </source>
</evidence>
<evidence type="ECO:0000313" key="14">
    <source>
        <dbReference type="EMBL" id="WMS89180.1"/>
    </source>
</evidence>
<accession>A0AA51RX78</accession>
<dbReference type="Gene3D" id="3.40.640.10">
    <property type="entry name" value="Type I PLP-dependent aspartate aminotransferase-like (Major domain)"/>
    <property type="match status" value="1"/>
</dbReference>
<evidence type="ECO:0000256" key="4">
    <source>
        <dbReference type="ARBA" id="ARBA00011738"/>
    </source>
</evidence>
<comment type="cofactor">
    <cofactor evidence="1 12">
        <name>pyridoxal 5'-phosphate</name>
        <dbReference type="ChEBI" id="CHEBI:597326"/>
    </cofactor>
</comment>
<gene>
    <name evidence="14" type="ORF">Q9312_09785</name>
</gene>
<protein>
    <recommendedName>
        <fullName evidence="5">8-amino-7-oxononanoate synthase</fullName>
        <ecNumber evidence="5">2.3.1.47</ecNumber>
    </recommendedName>
    <alternativeName>
        <fullName evidence="9">7-keto-8-amino-pelargonic acid synthase</fullName>
    </alternativeName>
    <alternativeName>
        <fullName evidence="10">8-amino-7-ketopelargonate synthase</fullName>
    </alternativeName>
</protein>
<dbReference type="InterPro" id="IPR015424">
    <property type="entry name" value="PyrdxlP-dep_Trfase"/>
</dbReference>
<proteinExistence type="inferred from homology"/>
<sequence length="391" mass="42863">MSHSLSQVLQQRLQQRHAQQQYRQVATRSGLQGTQVTVAGQALLNFSSNDYLNLAGNPSLIAKVQQQLSYTGLGSGASHLICGHSEEHEALCERLQNFIGAPRVMLFSCGYMANLALLTTLFERADLIVQDKLNHASLIDAGRFSDATHRRFRHLDNESLRQQLRGEFRLTGVVTDGVFSMDGDSANVAQYLAMPEMNNKTLIVDDAHGFGVVGHRGVGVTEGLWQDHSEQLILMGTFGKALGSAGAFVAGSAVVIDALQQFARPYVYTTALSPVAALTTLVAIESLSDHPQWLTQLQQNIAYFRYAAESEGLPLMPSTSAIQPLLVGDESSCLTLGEKLRQQGFWVGVIRPPTVPQNQCRLRITITREHTEPQIKQLVTTLAKLIAKNKD</sequence>
<reference evidence="14 15" key="1">
    <citation type="submission" date="2023-08" db="EMBL/GenBank/DDBJ databases">
        <title>Pleionea litopenaei sp. nov., isolated from stomach of juvenile Litopenaeus vannamei.</title>
        <authorList>
            <person name="Rho A.M."/>
            <person name="Hwang C.Y."/>
        </authorList>
    </citation>
    <scope>NUCLEOTIDE SEQUENCE [LARGE SCALE GENOMIC DNA]</scope>
    <source>
        <strain evidence="14 15">HL-JVS1</strain>
    </source>
</reference>
<keyword evidence="8 12" id="KW-0663">Pyridoxal phosphate</keyword>
<comment type="similarity">
    <text evidence="3">Belongs to the class-II pyridoxal-phosphate-dependent aminotransferase family. BioF subfamily.</text>
</comment>
<keyword evidence="14" id="KW-0012">Acyltransferase</keyword>
<dbReference type="EMBL" id="CP133548">
    <property type="protein sequence ID" value="WMS89180.1"/>
    <property type="molecule type" value="Genomic_DNA"/>
</dbReference>
<dbReference type="Gene3D" id="3.90.1150.10">
    <property type="entry name" value="Aspartate Aminotransferase, domain 1"/>
    <property type="match status" value="1"/>
</dbReference>
<name>A0AA51RX78_9GAMM</name>
<keyword evidence="15" id="KW-1185">Reference proteome</keyword>
<feature type="domain" description="Aminotransferase class I/classII large" evidence="13">
    <location>
        <begin position="43"/>
        <end position="381"/>
    </location>
</feature>
<dbReference type="RefSeq" id="WP_309204445.1">
    <property type="nucleotide sequence ID" value="NZ_CP133548.1"/>
</dbReference>
<evidence type="ECO:0000256" key="10">
    <source>
        <dbReference type="ARBA" id="ARBA00033381"/>
    </source>
</evidence>
<dbReference type="EC" id="2.3.1.47" evidence="5"/>
<comment type="subunit">
    <text evidence="4">Homodimer.</text>
</comment>
<evidence type="ECO:0000259" key="13">
    <source>
        <dbReference type="Pfam" id="PF00155"/>
    </source>
</evidence>
<dbReference type="InterPro" id="IPR001917">
    <property type="entry name" value="Aminotrans_II_pyridoxalP_BS"/>
</dbReference>
<dbReference type="KEGG" id="plei:Q9312_09785"/>
<dbReference type="SUPFAM" id="SSF53383">
    <property type="entry name" value="PLP-dependent transferases"/>
    <property type="match status" value="1"/>
</dbReference>
<evidence type="ECO:0000256" key="7">
    <source>
        <dbReference type="ARBA" id="ARBA00022756"/>
    </source>
</evidence>
<dbReference type="InterPro" id="IPR050087">
    <property type="entry name" value="AON_synthase_class-II"/>
</dbReference>
<dbReference type="AlphaFoldDB" id="A0AA51RX78"/>
<evidence type="ECO:0000256" key="3">
    <source>
        <dbReference type="ARBA" id="ARBA00010008"/>
    </source>
</evidence>
<organism evidence="14 15">
    <name type="scientific">Pleionea litopenaei</name>
    <dbReference type="NCBI Taxonomy" id="3070815"/>
    <lineage>
        <taxon>Bacteria</taxon>
        <taxon>Pseudomonadati</taxon>
        <taxon>Pseudomonadota</taxon>
        <taxon>Gammaproteobacteria</taxon>
        <taxon>Oceanospirillales</taxon>
        <taxon>Pleioneaceae</taxon>
        <taxon>Pleionea</taxon>
    </lineage>
</organism>
<dbReference type="InterPro" id="IPR015421">
    <property type="entry name" value="PyrdxlP-dep_Trfase_major"/>
</dbReference>
<evidence type="ECO:0000313" key="15">
    <source>
        <dbReference type="Proteomes" id="UP001239782"/>
    </source>
</evidence>